<keyword evidence="4" id="KW-0677">Repeat</keyword>
<dbReference type="EMBL" id="JAAALK010000079">
    <property type="protein sequence ID" value="KAG8099848.1"/>
    <property type="molecule type" value="Genomic_DNA"/>
</dbReference>
<feature type="region of interest" description="Disordered" evidence="7">
    <location>
        <begin position="525"/>
        <end position="612"/>
    </location>
</feature>
<dbReference type="Pfam" id="PF24713">
    <property type="entry name" value="TOR1L1_C"/>
    <property type="match status" value="1"/>
</dbReference>
<dbReference type="GO" id="GO:0010005">
    <property type="term" value="C:cortical microtubule, transverse to long axis"/>
    <property type="evidence" value="ECO:0007669"/>
    <property type="project" value="TreeGrafter"/>
</dbReference>
<dbReference type="AlphaFoldDB" id="A0A8J5WYP9"/>
<evidence type="ECO:0000313" key="11">
    <source>
        <dbReference type="Proteomes" id="UP000729402"/>
    </source>
</evidence>
<evidence type="ECO:0000259" key="8">
    <source>
        <dbReference type="Pfam" id="PF24713"/>
    </source>
</evidence>
<dbReference type="OrthoDB" id="298726at2759"/>
<evidence type="ECO:0000256" key="5">
    <source>
        <dbReference type="ARBA" id="ARBA00023054"/>
    </source>
</evidence>
<keyword evidence="3" id="KW-0597">Phosphoprotein</keyword>
<feature type="compositionally biased region" description="Basic and acidic residues" evidence="7">
    <location>
        <begin position="444"/>
        <end position="459"/>
    </location>
</feature>
<evidence type="ECO:0008006" key="12">
    <source>
        <dbReference type="Google" id="ProtNLM"/>
    </source>
</evidence>
<feature type="domain" description="TORTIFOLIA1/TORL1-2 C-terminal" evidence="8">
    <location>
        <begin position="859"/>
        <end position="997"/>
    </location>
</feature>
<organism evidence="10 11">
    <name type="scientific">Zizania palustris</name>
    <name type="common">Northern wild rice</name>
    <dbReference type="NCBI Taxonomy" id="103762"/>
    <lineage>
        <taxon>Eukaryota</taxon>
        <taxon>Viridiplantae</taxon>
        <taxon>Streptophyta</taxon>
        <taxon>Embryophyta</taxon>
        <taxon>Tracheophyta</taxon>
        <taxon>Spermatophyta</taxon>
        <taxon>Magnoliopsida</taxon>
        <taxon>Liliopsida</taxon>
        <taxon>Poales</taxon>
        <taxon>Poaceae</taxon>
        <taxon>BOP clade</taxon>
        <taxon>Oryzoideae</taxon>
        <taxon>Oryzeae</taxon>
        <taxon>Zizaniinae</taxon>
        <taxon>Zizania</taxon>
    </lineage>
</organism>
<dbReference type="GO" id="GO:0008017">
    <property type="term" value="F:microtubule binding"/>
    <property type="evidence" value="ECO:0007669"/>
    <property type="project" value="InterPro"/>
</dbReference>
<name>A0A8J5WYP9_ZIZPA</name>
<feature type="region of interest" description="Disordered" evidence="7">
    <location>
        <begin position="677"/>
        <end position="698"/>
    </location>
</feature>
<evidence type="ECO:0000259" key="9">
    <source>
        <dbReference type="Pfam" id="PF24714"/>
    </source>
</evidence>
<evidence type="ECO:0000256" key="2">
    <source>
        <dbReference type="ARBA" id="ARBA00022490"/>
    </source>
</evidence>
<dbReference type="InterPro" id="IPR033337">
    <property type="entry name" value="TORTIFOLIA1/SINE1-2"/>
</dbReference>
<dbReference type="FunFam" id="1.25.10.10:FF:000224">
    <property type="entry name" value="Microtubule-associated protein TORTIFOLIA1"/>
    <property type="match status" value="1"/>
</dbReference>
<feature type="region of interest" description="Disordered" evidence="7">
    <location>
        <begin position="730"/>
        <end position="811"/>
    </location>
</feature>
<comment type="subcellular location">
    <subcellularLocation>
        <location evidence="1">Cytoplasm</location>
        <location evidence="1">Cytoskeleton</location>
    </subcellularLocation>
</comment>
<sequence>MLVYCSPRLERISKAEPFRLASPATSTPPLPKARSPHPIPKSAAKPPTPTRRSIRRRPESDEICVEYVTGCFEPEPKSRAREFKSELAVVVIFRADPTEMATAVSKSAVKPHPRSPTTAQPPNNDPAAAAAVAWTAGATPSKNAAMAELKSRVLGALAKLSDRDTHHIAVEDLDRIIRSLPSPDAVPMLINALASDSPGLASPARRETLRLLATLCAAHPDAAAAHLHKVMSHLARRLKDTASDTSVRDACRDTAGQLSAVYLRPLAASAASEAGNATVTLFVKPLLETMGEQNKAVQGGAAACLAKTVEGAGPGPGVVGMFGKIGPRICKLLGGQVVQAKGALLTIIGSLAQVGAISPQNMPQTLQSIRDCLENSDWATRKAAADTLCVLATYSGHLIGDGTAPTIAALEACRFDKVKPVRDSMADAVQLWKKMAGEDLNYGKNKESTDDEGKLDSRRSIQNLDSPNNNGKAKGSSIAEKAACLLKKRPTLTERELNPEFFQKLETRFTDELAVEVVVPRKTLQSHLQREEEPGDADVDPVDPANSNGSADDETNLAQLRTNSNFQNIRDKWASQRGNRNKDAKSRTSDVEDRNESGAKDSTPAAMNVPEEVPSLNNKTNWLAIQRQLSQVEKQQTSLMNMLQDFMGGSRDSMVTLENRVCGLESFVEEMARDISLSSGRRGGGSKPGFDSSPGRSMKYNGFHEYSNSKFGRDRDGRVGFAERYFSADGMSSGVRSPSWRPESEPWDSYGYSGSRSGMNARRGLDSVSSDNRAPRNERSNDQAGPRRGWDKGQGAFRFGEGPSARSAWRASKDEATLEAIRVAGEDNGTSRAAARVAVPELDGETLNDGNQGDGRGPVWESWTRAMDAVHVGDMDSAYAEVLPTGDAELLVKLMEQTGPVVDQLSTEIANEVLHAVGQFLVEESFYDIALSWLQQVLSGQQLTDLVMENGSGYFGIPLDTKNDLLLGLHEATAIELPDDWEGATPVQTMKQLASSWRIDLQQLIS</sequence>
<dbReference type="Pfam" id="PF24714">
    <property type="entry name" value="TOR1L1_N"/>
    <property type="match status" value="1"/>
</dbReference>
<comment type="caution">
    <text evidence="10">The sequence shown here is derived from an EMBL/GenBank/DDBJ whole genome shotgun (WGS) entry which is preliminary data.</text>
</comment>
<dbReference type="PANTHER" id="PTHR31355">
    <property type="entry name" value="MICROTUBULE-ASSOCIATED PROTEIN TORTIFOLIA1"/>
    <property type="match status" value="1"/>
</dbReference>
<protein>
    <recommendedName>
        <fullName evidence="12">TOG domain-containing protein</fullName>
    </recommendedName>
</protein>
<dbReference type="GO" id="GO:0009826">
    <property type="term" value="P:unidimensional cell growth"/>
    <property type="evidence" value="ECO:0007669"/>
    <property type="project" value="TreeGrafter"/>
</dbReference>
<feature type="compositionally biased region" description="Basic and acidic residues" evidence="7">
    <location>
        <begin position="569"/>
        <end position="599"/>
    </location>
</feature>
<accession>A0A8J5WYP9</accession>
<dbReference type="InterPro" id="IPR057600">
    <property type="entry name" value="TORTIFOLIA1/SINE1-2_N"/>
</dbReference>
<evidence type="ECO:0000256" key="1">
    <source>
        <dbReference type="ARBA" id="ARBA00004245"/>
    </source>
</evidence>
<proteinExistence type="predicted"/>
<feature type="compositionally biased region" description="Low complexity" evidence="7">
    <location>
        <begin position="116"/>
        <end position="125"/>
    </location>
</feature>
<evidence type="ECO:0000256" key="3">
    <source>
        <dbReference type="ARBA" id="ARBA00022553"/>
    </source>
</evidence>
<dbReference type="Proteomes" id="UP000729402">
    <property type="component" value="Unassembled WGS sequence"/>
</dbReference>
<keyword evidence="11" id="KW-1185">Reference proteome</keyword>
<feature type="compositionally biased region" description="Polar residues" evidence="7">
    <location>
        <begin position="546"/>
        <end position="568"/>
    </location>
</feature>
<dbReference type="GO" id="GO:0010031">
    <property type="term" value="P:circumnutation"/>
    <property type="evidence" value="ECO:0007669"/>
    <property type="project" value="TreeGrafter"/>
</dbReference>
<feature type="region of interest" description="Disordered" evidence="7">
    <location>
        <begin position="16"/>
        <end position="58"/>
    </location>
</feature>
<evidence type="ECO:0000256" key="4">
    <source>
        <dbReference type="ARBA" id="ARBA00022737"/>
    </source>
</evidence>
<feature type="compositionally biased region" description="Polar residues" evidence="7">
    <location>
        <begin position="460"/>
        <end position="471"/>
    </location>
</feature>
<feature type="domain" description="TORTIFOLIA1/SINE1-2 N-terminal" evidence="9">
    <location>
        <begin position="148"/>
        <end position="434"/>
    </location>
</feature>
<dbReference type="FunFam" id="1.25.10.10:FF:000339">
    <property type="entry name" value="Microtubule-associated protein TORTIFOLIA1"/>
    <property type="match status" value="1"/>
</dbReference>
<feature type="region of interest" description="Disordered" evidence="7">
    <location>
        <begin position="104"/>
        <end position="125"/>
    </location>
</feature>
<reference evidence="10" key="2">
    <citation type="submission" date="2021-02" db="EMBL/GenBank/DDBJ databases">
        <authorList>
            <person name="Kimball J.A."/>
            <person name="Haas M.W."/>
            <person name="Macchietto M."/>
            <person name="Kono T."/>
            <person name="Duquette J."/>
            <person name="Shao M."/>
        </authorList>
    </citation>
    <scope>NUCLEOTIDE SEQUENCE</scope>
    <source>
        <tissue evidence="10">Fresh leaf tissue</tissue>
    </source>
</reference>
<keyword evidence="6" id="KW-0206">Cytoskeleton</keyword>
<feature type="region of interest" description="Disordered" evidence="7">
    <location>
        <begin position="441"/>
        <end position="477"/>
    </location>
</feature>
<evidence type="ECO:0000313" key="10">
    <source>
        <dbReference type="EMBL" id="KAG8099848.1"/>
    </source>
</evidence>
<evidence type="ECO:0000256" key="7">
    <source>
        <dbReference type="SAM" id="MobiDB-lite"/>
    </source>
</evidence>
<reference evidence="10" key="1">
    <citation type="journal article" date="2021" name="bioRxiv">
        <title>Whole Genome Assembly and Annotation of Northern Wild Rice, Zizania palustris L., Supports a Whole Genome Duplication in the Zizania Genus.</title>
        <authorList>
            <person name="Haas M."/>
            <person name="Kono T."/>
            <person name="Macchietto M."/>
            <person name="Millas R."/>
            <person name="McGilp L."/>
            <person name="Shao M."/>
            <person name="Duquette J."/>
            <person name="Hirsch C.N."/>
            <person name="Kimball J."/>
        </authorList>
    </citation>
    <scope>NUCLEOTIDE SEQUENCE</scope>
    <source>
        <tissue evidence="10">Fresh leaf tissue</tissue>
    </source>
</reference>
<evidence type="ECO:0000256" key="6">
    <source>
        <dbReference type="ARBA" id="ARBA00023212"/>
    </source>
</evidence>
<keyword evidence="2" id="KW-0963">Cytoplasm</keyword>
<dbReference type="PANTHER" id="PTHR31355:SF7">
    <property type="entry name" value="MICROTUBULE-ASSOCIATED PROTEIN TORTIFOLIA1"/>
    <property type="match status" value="1"/>
</dbReference>
<keyword evidence="5" id="KW-0175">Coiled coil</keyword>
<gene>
    <name evidence="10" type="ORF">GUJ93_ZPchr0013g35418</name>
</gene>
<dbReference type="InterPro" id="IPR057599">
    <property type="entry name" value="TORTIFOLIA1/TORL1-2_C"/>
</dbReference>